<dbReference type="Proteomes" id="UP000271650">
    <property type="component" value="Chromosome"/>
</dbReference>
<organism evidence="1 2">
    <name type="scientific">Acidithiobacillus sulfuriphilus</name>
    <dbReference type="NCBI Taxonomy" id="1867749"/>
    <lineage>
        <taxon>Bacteria</taxon>
        <taxon>Pseudomonadati</taxon>
        <taxon>Pseudomonadota</taxon>
        <taxon>Acidithiobacillia</taxon>
        <taxon>Acidithiobacillales</taxon>
        <taxon>Acidithiobacillaceae</taxon>
        <taxon>Acidithiobacillus</taxon>
    </lineage>
</organism>
<reference evidence="1 2" key="1">
    <citation type="journal article" date="2019" name="Int. J. Syst. Evol. Microbiol.">
        <title>Acidithiobacillus sulfuriphilus sp. nov.: an extremely acidophilic sulfur-oxidizing chemolithotroph isolated from a neutral pH environment.</title>
        <authorList>
            <person name="Falagan C."/>
            <person name="Moya-Beltran A."/>
            <person name="Castro M."/>
            <person name="Quatrini R."/>
            <person name="Johnson D.B."/>
        </authorList>
    </citation>
    <scope>NUCLEOTIDE SEQUENCE [LARGE SCALE GENOMIC DNA]</scope>
    <source>
        <strain evidence="1 2">CJ-2</strain>
    </source>
</reference>
<proteinExistence type="predicted"/>
<evidence type="ECO:0000313" key="1">
    <source>
        <dbReference type="EMBL" id="XRI76048.1"/>
    </source>
</evidence>
<accession>A0ACD5HMV1</accession>
<sequence length="513" mass="56853">MNWGYWLFLLSGLALGAVLGWMVHKARSGARIAQGEMAWQAEQSTLQERLRGLELHQEQLQQEIASLRQERELLQSALRAEGAARAAAAAEAARLPAMEAASAERSAALADLQRRHAELAERLEQERRSSADKLALLDEARQKLADAFQTLSADALRQNNQSFLALAGENLKRFQEGASSELEQRRLAVDQLVQPIRESLAKVDGKLADLERERLSAYSGLKQQLTDLAQVQIPQLRAETQSLVKALRQPAARGRWGEMQLKRVVEMAGMLEHCDFVEQESSTDGERRQRPDLVVRLPGGKQIVVDAKVPLDAYLEASELDDEQQRKALLRKHAQQLRNHLGQLGRKAYWEQFQPSPEFVVLFVPGEVFFSAALQEDPSLIEYGVDQKVITATPTTLIALLRAASYGWRQEALARNAAEVADLGRLLYERIATLAEHWARVGKSLGQTVEAYNKSVGALEGRVLVTARRFRDLRAAPADAELSEAVPVERSPRILSAPELLAGEAGASPSLPD</sequence>
<gene>
    <name evidence="1" type="primary">rmuC</name>
    <name evidence="1" type="ORF">EC580_008695</name>
</gene>
<name>A0ACD5HMV1_9PROT</name>
<evidence type="ECO:0000313" key="2">
    <source>
        <dbReference type="Proteomes" id="UP000271650"/>
    </source>
</evidence>
<keyword evidence="2" id="KW-1185">Reference proteome</keyword>
<dbReference type="EMBL" id="CP127527">
    <property type="protein sequence ID" value="XRI76048.1"/>
    <property type="molecule type" value="Genomic_DNA"/>
</dbReference>
<protein>
    <submittedName>
        <fullName evidence="1">DNA recombination protein RmuC</fullName>
    </submittedName>
</protein>